<name>A0A4R9K1S3_9LEPT</name>
<feature type="region of interest" description="Disordered" evidence="2">
    <location>
        <begin position="65"/>
        <end position="107"/>
    </location>
</feature>
<protein>
    <recommendedName>
        <fullName evidence="5">Tetratricopeptide repeat protein</fullName>
    </recommendedName>
</protein>
<dbReference type="RefSeq" id="WP_135623628.1">
    <property type="nucleotide sequence ID" value="NZ_RQGD01000025.1"/>
</dbReference>
<keyword evidence="1" id="KW-0175">Coiled coil</keyword>
<comment type="caution">
    <text evidence="3">The sequence shown here is derived from an EMBL/GenBank/DDBJ whole genome shotgun (WGS) entry which is preliminary data.</text>
</comment>
<dbReference type="Gene3D" id="1.25.40.10">
    <property type="entry name" value="Tetratricopeptide repeat domain"/>
    <property type="match status" value="1"/>
</dbReference>
<feature type="compositionally biased region" description="Low complexity" evidence="2">
    <location>
        <begin position="78"/>
        <end position="87"/>
    </location>
</feature>
<proteinExistence type="predicted"/>
<reference evidence="3" key="1">
    <citation type="journal article" date="2019" name="PLoS Negl. Trop. Dis.">
        <title>Revisiting the worldwide diversity of Leptospira species in the environment.</title>
        <authorList>
            <person name="Vincent A.T."/>
            <person name="Schiettekatte O."/>
            <person name="Bourhy P."/>
            <person name="Veyrier F.J."/>
            <person name="Picardeau M."/>
        </authorList>
    </citation>
    <scope>NUCLEOTIDE SEQUENCE [LARGE SCALE GENOMIC DNA]</scope>
    <source>
        <strain evidence="3">201702476</strain>
    </source>
</reference>
<keyword evidence="4" id="KW-1185">Reference proteome</keyword>
<dbReference type="SUPFAM" id="SSF48452">
    <property type="entry name" value="TPR-like"/>
    <property type="match status" value="1"/>
</dbReference>
<dbReference type="EMBL" id="RQGD01000025">
    <property type="protein sequence ID" value="TGL59101.1"/>
    <property type="molecule type" value="Genomic_DNA"/>
</dbReference>
<dbReference type="AlphaFoldDB" id="A0A4R9K1S3"/>
<sequence length="669" mass="78348">MALKMQRIFFLVLTVLFLRQATELVAGEEDRRYALKDLYLNPLQVISPEELQRLDTDKRIPIDEDSGIAFKETPRPPADTTTIPPADGIVTPTDPTAETGPKSNETKIREAEGLLKRYYSQFIEEKRIWEDRERGNIYNSRSDQNDIRLLLWQNTHKDSETFIVRDSPILYDLHIRAAKLYAENGKTAPSLRHYLAAFRYHPLDLTEDMYRSGEWQKEDYKGNWVNQAKDHQSAYENLRKTEKELRESKDEKHVIIANLARKNAPLLEIKREETRLDQIILGKDRLFLEAKKQYEASVQERYGKYLSDRQKSDSMTLFEMANVVKKVEDDNKERLKIINKLGTAGKGIYVLFDYKRNVDFFAYELILERAYSQWPDNPNVIYDVAEQYRQDSQKAKAIDFFEKYVNLLSKEKNLDEAQKEKLIYTYLRIATLNADIKRKVIASGYYEKYFELSPDTKDKTRVSFEMGVFFAEHIGDLKKSSAYFSYWLERNSKDWNPSLSEETGKEDLEGVAFYYLAKLDKQNRKTDAERNKLNLSYTKWKNIDLELVAAEKELGNLKNQKQKIKKDLLVTTEDEALSKYRLLDLKIEDQEARLRVLKTKLDRIPVLKVLFRSGVLSEFDRDFKKAIEYYDSVIELGGETEIQAALKEKKRVLKIIENGVVLSPFNESI</sequence>
<accession>A0A4R9K1S3</accession>
<evidence type="ECO:0008006" key="5">
    <source>
        <dbReference type="Google" id="ProtNLM"/>
    </source>
</evidence>
<dbReference type="InterPro" id="IPR011990">
    <property type="entry name" value="TPR-like_helical_dom_sf"/>
</dbReference>
<dbReference type="OrthoDB" id="311508at2"/>
<evidence type="ECO:0000256" key="2">
    <source>
        <dbReference type="SAM" id="MobiDB-lite"/>
    </source>
</evidence>
<evidence type="ECO:0000313" key="4">
    <source>
        <dbReference type="Proteomes" id="UP000297693"/>
    </source>
</evidence>
<organism evidence="3 4">
    <name type="scientific">Leptospira ognonensis</name>
    <dbReference type="NCBI Taxonomy" id="2484945"/>
    <lineage>
        <taxon>Bacteria</taxon>
        <taxon>Pseudomonadati</taxon>
        <taxon>Spirochaetota</taxon>
        <taxon>Spirochaetia</taxon>
        <taxon>Leptospirales</taxon>
        <taxon>Leptospiraceae</taxon>
        <taxon>Leptospira</taxon>
    </lineage>
</organism>
<gene>
    <name evidence="3" type="ORF">EHQ58_09295</name>
</gene>
<dbReference type="Proteomes" id="UP000297693">
    <property type="component" value="Unassembled WGS sequence"/>
</dbReference>
<feature type="coiled-coil region" evidence="1">
    <location>
        <begin position="516"/>
        <end position="600"/>
    </location>
</feature>
<feature type="coiled-coil region" evidence="1">
    <location>
        <begin position="228"/>
        <end position="258"/>
    </location>
</feature>
<evidence type="ECO:0000256" key="1">
    <source>
        <dbReference type="SAM" id="Coils"/>
    </source>
</evidence>
<evidence type="ECO:0000313" key="3">
    <source>
        <dbReference type="EMBL" id="TGL59101.1"/>
    </source>
</evidence>